<feature type="signal peptide" evidence="1">
    <location>
        <begin position="1"/>
        <end position="27"/>
    </location>
</feature>
<evidence type="ECO:0008006" key="4">
    <source>
        <dbReference type="Google" id="ProtNLM"/>
    </source>
</evidence>
<dbReference type="EMBL" id="SNYA01000002">
    <property type="protein sequence ID" value="TDP94614.1"/>
    <property type="molecule type" value="Genomic_DNA"/>
</dbReference>
<feature type="chain" id="PRO_5038335406" description="Secreted protein" evidence="1">
    <location>
        <begin position="28"/>
        <end position="198"/>
    </location>
</feature>
<keyword evidence="3" id="KW-1185">Reference proteome</keyword>
<proteinExistence type="predicted"/>
<accession>A0A4R6S5N9</accession>
<evidence type="ECO:0000313" key="3">
    <source>
        <dbReference type="Proteomes" id="UP000295601"/>
    </source>
</evidence>
<keyword evidence="1" id="KW-0732">Signal</keyword>
<gene>
    <name evidence="2" type="ORF">EDF62_1034</name>
</gene>
<reference evidence="2 3" key="1">
    <citation type="submission" date="2019-03" db="EMBL/GenBank/DDBJ databases">
        <title>Genomic analyses of the natural microbiome of Caenorhabditis elegans.</title>
        <authorList>
            <person name="Samuel B."/>
        </authorList>
    </citation>
    <scope>NUCLEOTIDE SEQUENCE [LARGE SCALE GENOMIC DNA]</scope>
    <source>
        <strain evidence="2 3">JUb18</strain>
    </source>
</reference>
<evidence type="ECO:0000256" key="1">
    <source>
        <dbReference type="SAM" id="SignalP"/>
    </source>
</evidence>
<name>A0A4R6S5N9_9MICO</name>
<organism evidence="2 3">
    <name type="scientific">Leucobacter luti</name>
    <dbReference type="NCBI Taxonomy" id="340320"/>
    <lineage>
        <taxon>Bacteria</taxon>
        <taxon>Bacillati</taxon>
        <taxon>Actinomycetota</taxon>
        <taxon>Actinomycetes</taxon>
        <taxon>Micrococcales</taxon>
        <taxon>Microbacteriaceae</taxon>
        <taxon>Leucobacter</taxon>
    </lineage>
</organism>
<protein>
    <recommendedName>
        <fullName evidence="4">Secreted protein</fullName>
    </recommendedName>
</protein>
<sequence length="198" mass="20949">MMRAKRKFGIAALIVAGLAFSPMVPTAALADSSQALASDEGVFIPDSGSNSESLLDVTKTADGFTYRLPDGGGPTGGEGGASARAGVGTGCQGAYVLRKVSNYVEWGASNNCTKTPDAKYLPWYITGSLQRAKVGSSTYSSVQGPFKTADRWGKTASMANNFGCLGTTKYKYRVKWEVRYNGLNSGWFYSDVKTIACA</sequence>
<evidence type="ECO:0000313" key="2">
    <source>
        <dbReference type="EMBL" id="TDP94614.1"/>
    </source>
</evidence>
<dbReference type="AlphaFoldDB" id="A0A4R6S5N9"/>
<dbReference type="Proteomes" id="UP000295601">
    <property type="component" value="Unassembled WGS sequence"/>
</dbReference>
<comment type="caution">
    <text evidence="2">The sequence shown here is derived from an EMBL/GenBank/DDBJ whole genome shotgun (WGS) entry which is preliminary data.</text>
</comment>